<reference evidence="2" key="1">
    <citation type="submission" date="2020-12" db="EMBL/GenBank/DDBJ databases">
        <title>The genome sequence of Inhella sp. 4Y17.</title>
        <authorList>
            <person name="Liu Y."/>
        </authorList>
    </citation>
    <scope>NUCLEOTIDE SEQUENCE</scope>
    <source>
        <strain evidence="2">4Y10</strain>
    </source>
</reference>
<feature type="transmembrane region" description="Helical" evidence="1">
    <location>
        <begin position="20"/>
        <end position="40"/>
    </location>
</feature>
<evidence type="ECO:0000256" key="1">
    <source>
        <dbReference type="SAM" id="Phobius"/>
    </source>
</evidence>
<keyword evidence="1" id="KW-1133">Transmembrane helix</keyword>
<dbReference type="AlphaFoldDB" id="A0A931J2M9"/>
<keyword evidence="1" id="KW-0472">Membrane</keyword>
<comment type="caution">
    <text evidence="2">The sequence shown here is derived from an EMBL/GenBank/DDBJ whole genome shotgun (WGS) entry which is preliminary data.</text>
</comment>
<evidence type="ECO:0000313" key="3">
    <source>
        <dbReference type="Proteomes" id="UP000620139"/>
    </source>
</evidence>
<evidence type="ECO:0008006" key="4">
    <source>
        <dbReference type="Google" id="ProtNLM"/>
    </source>
</evidence>
<gene>
    <name evidence="2" type="ORF">I7X43_16015</name>
</gene>
<dbReference type="Proteomes" id="UP000620139">
    <property type="component" value="Unassembled WGS sequence"/>
</dbReference>
<name>A0A931J2M9_9BURK</name>
<keyword evidence="3" id="KW-1185">Reference proteome</keyword>
<proteinExistence type="predicted"/>
<dbReference type="PROSITE" id="PS00409">
    <property type="entry name" value="PROKAR_NTER_METHYL"/>
    <property type="match status" value="1"/>
</dbReference>
<evidence type="ECO:0000313" key="2">
    <source>
        <dbReference type="EMBL" id="MBH9554348.1"/>
    </source>
</evidence>
<keyword evidence="1" id="KW-0812">Transmembrane</keyword>
<dbReference type="RefSeq" id="WP_198101965.1">
    <property type="nucleotide sequence ID" value="NZ_JAEDAL010000013.1"/>
</dbReference>
<sequence length="234" mass="24824">MNIQALHLSRPQLQRGVSLVELLVGVTAGLFVMVGALSLFATSVQNTRRMVAESRVQQDLRNIADVVTRDLRRGGYWQNAPAGTVATGAGTTVTVANVYSPISATESSAAGGFSYAYSKDADNTLATGESFGFSISDGVLSMQTASGVSYPLNDAAYTTVTAFSVEEPDAMAAGIWLGYRCETVKSVATPGAPYIFVRQYNLSITAQSALDSSIVRTLETTVRVRNNRLTGNCD</sequence>
<dbReference type="EMBL" id="JAEDAL010000013">
    <property type="protein sequence ID" value="MBH9554348.1"/>
    <property type="molecule type" value="Genomic_DNA"/>
</dbReference>
<organism evidence="2 3">
    <name type="scientific">Inhella gelatinilytica</name>
    <dbReference type="NCBI Taxonomy" id="2795030"/>
    <lineage>
        <taxon>Bacteria</taxon>
        <taxon>Pseudomonadati</taxon>
        <taxon>Pseudomonadota</taxon>
        <taxon>Betaproteobacteria</taxon>
        <taxon>Burkholderiales</taxon>
        <taxon>Sphaerotilaceae</taxon>
        <taxon>Inhella</taxon>
    </lineage>
</organism>
<accession>A0A931J2M9</accession>
<protein>
    <recommendedName>
        <fullName evidence="4">Type IV pilus assembly protein PilW</fullName>
    </recommendedName>
</protein>
<dbReference type="InterPro" id="IPR012902">
    <property type="entry name" value="N_methyl_site"/>
</dbReference>